<comment type="caution">
    <text evidence="1">The sequence shown here is derived from an EMBL/GenBank/DDBJ whole genome shotgun (WGS) entry which is preliminary data.</text>
</comment>
<sequence length="88" mass="9293">MSDRTIEPVSVADRAGYGLAGCPDCHWASVGADPAPFDWMCHAPLVVAMLDGNAATPCRYAREFSTVCGAQGRFFRAREGGINGCLAV</sequence>
<evidence type="ECO:0000313" key="1">
    <source>
        <dbReference type="EMBL" id="TCS70768.1"/>
    </source>
</evidence>
<proteinExistence type="predicted"/>
<accession>A0A4R3JVI7</accession>
<evidence type="ECO:0000313" key="2">
    <source>
        <dbReference type="Proteomes" id="UP000295135"/>
    </source>
</evidence>
<gene>
    <name evidence="1" type="ORF">EDC61_11495</name>
</gene>
<dbReference type="Proteomes" id="UP000295135">
    <property type="component" value="Unassembled WGS sequence"/>
</dbReference>
<protein>
    <submittedName>
        <fullName evidence="1">Uncharacterized protein</fullName>
    </submittedName>
</protein>
<name>A0A4R3JVI7_9PROT</name>
<organism evidence="1 2">
    <name type="scientific">Sulfuritortus calidifontis</name>
    <dbReference type="NCBI Taxonomy" id="1914471"/>
    <lineage>
        <taxon>Bacteria</taxon>
        <taxon>Pseudomonadati</taxon>
        <taxon>Pseudomonadota</taxon>
        <taxon>Betaproteobacteria</taxon>
        <taxon>Nitrosomonadales</taxon>
        <taxon>Thiobacillaceae</taxon>
        <taxon>Sulfuritortus</taxon>
    </lineage>
</organism>
<dbReference type="EMBL" id="SLZY01000014">
    <property type="protein sequence ID" value="TCS70768.1"/>
    <property type="molecule type" value="Genomic_DNA"/>
</dbReference>
<dbReference type="RefSeq" id="WP_126457879.1">
    <property type="nucleotide sequence ID" value="NZ_AP018721.1"/>
</dbReference>
<dbReference type="AlphaFoldDB" id="A0A4R3JVI7"/>
<keyword evidence="2" id="KW-1185">Reference proteome</keyword>
<reference evidence="1 2" key="1">
    <citation type="submission" date="2019-03" db="EMBL/GenBank/DDBJ databases">
        <title>Genomic Encyclopedia of Type Strains, Phase IV (KMG-IV): sequencing the most valuable type-strain genomes for metagenomic binning, comparative biology and taxonomic classification.</title>
        <authorList>
            <person name="Goeker M."/>
        </authorList>
    </citation>
    <scope>NUCLEOTIDE SEQUENCE [LARGE SCALE GENOMIC DNA]</scope>
    <source>
        <strain evidence="1 2">DSM 103923</strain>
    </source>
</reference>